<keyword evidence="3" id="KW-1185">Reference proteome</keyword>
<accession>A0A371AQI9</accession>
<evidence type="ECO:0000313" key="2">
    <source>
        <dbReference type="EMBL" id="RDU21827.1"/>
    </source>
</evidence>
<proteinExistence type="predicted"/>
<name>A0A371AQI9_9FIRM</name>
<dbReference type="EMBL" id="QRCT01000051">
    <property type="protein sequence ID" value="RDU21827.1"/>
    <property type="molecule type" value="Genomic_DNA"/>
</dbReference>
<reference evidence="2 3" key="1">
    <citation type="submission" date="2018-07" db="EMBL/GenBank/DDBJ databases">
        <title>Anaerosacharophilus polymeroproducens gen. nov. sp. nov., an anaerobic bacterium isolated from salt field.</title>
        <authorList>
            <person name="Kim W."/>
            <person name="Yang S.-H."/>
            <person name="Oh J."/>
            <person name="Lee J.-H."/>
            <person name="Kwon K.K."/>
        </authorList>
    </citation>
    <scope>NUCLEOTIDE SEQUENCE [LARGE SCALE GENOMIC DNA]</scope>
    <source>
        <strain evidence="2 3">MCWD5</strain>
    </source>
</reference>
<evidence type="ECO:0000313" key="3">
    <source>
        <dbReference type="Proteomes" id="UP000255036"/>
    </source>
</evidence>
<dbReference type="RefSeq" id="WP_115483559.1">
    <property type="nucleotide sequence ID" value="NZ_QRCT01000051.1"/>
</dbReference>
<dbReference type="AlphaFoldDB" id="A0A371AQI9"/>
<evidence type="ECO:0000256" key="1">
    <source>
        <dbReference type="SAM" id="SignalP"/>
    </source>
</evidence>
<protein>
    <recommendedName>
        <fullName evidence="4">Lipoprotein</fullName>
    </recommendedName>
</protein>
<gene>
    <name evidence="2" type="ORF">DWV06_17745</name>
</gene>
<dbReference type="PROSITE" id="PS51257">
    <property type="entry name" value="PROKAR_LIPOPROTEIN"/>
    <property type="match status" value="1"/>
</dbReference>
<feature type="chain" id="PRO_5039318151" description="Lipoprotein" evidence="1">
    <location>
        <begin position="22"/>
        <end position="175"/>
    </location>
</feature>
<feature type="signal peptide" evidence="1">
    <location>
        <begin position="1"/>
        <end position="21"/>
    </location>
</feature>
<keyword evidence="1" id="KW-0732">Signal</keyword>
<comment type="caution">
    <text evidence="2">The sequence shown here is derived from an EMBL/GenBank/DDBJ whole genome shotgun (WGS) entry which is preliminary data.</text>
</comment>
<dbReference type="Proteomes" id="UP000255036">
    <property type="component" value="Unassembled WGS sequence"/>
</dbReference>
<organism evidence="2 3">
    <name type="scientific">Anaerosacchariphilus polymeriproducens</name>
    <dbReference type="NCBI Taxonomy" id="1812858"/>
    <lineage>
        <taxon>Bacteria</taxon>
        <taxon>Bacillati</taxon>
        <taxon>Bacillota</taxon>
        <taxon>Clostridia</taxon>
        <taxon>Lachnospirales</taxon>
        <taxon>Lachnospiraceae</taxon>
        <taxon>Anaerosacchariphilus</taxon>
    </lineage>
</organism>
<sequence length="175" mass="19967">MQLCKISILVLLCVISLSSCKQNDISDTQNSVQQKKSSDVTNNEELKEDNEMVAANFKIGKEELITKIESSSKFKKSTDTNETCIKYIYRDGNVELDLLQKDNTDNFNTLSIIDRNSKEQNYKIVYKDLLGFLGISANVEELEKIGEEQVQVSDVWVKCYSEANEKTIIINSYQE</sequence>
<evidence type="ECO:0008006" key="4">
    <source>
        <dbReference type="Google" id="ProtNLM"/>
    </source>
</evidence>